<feature type="domain" description="N-acetyltransferase" evidence="1">
    <location>
        <begin position="18"/>
        <end position="107"/>
    </location>
</feature>
<dbReference type="Proteomes" id="UP000285768">
    <property type="component" value="Chromosome"/>
</dbReference>
<dbReference type="Pfam" id="PF14542">
    <property type="entry name" value="Acetyltransf_CG"/>
    <property type="match status" value="1"/>
</dbReference>
<protein>
    <submittedName>
        <fullName evidence="2">N-acetyltransferase</fullName>
    </submittedName>
</protein>
<evidence type="ECO:0000313" key="2">
    <source>
        <dbReference type="EMBL" id="QAB17551.1"/>
    </source>
</evidence>
<dbReference type="RefSeq" id="WP_031290193.1">
    <property type="nucleotide sequence ID" value="NZ_CP035037.1"/>
</dbReference>
<name>A0ABX5QF04_9MICO</name>
<dbReference type="Gene3D" id="3.40.630.30">
    <property type="match status" value="1"/>
</dbReference>
<gene>
    <name evidence="2" type="ORF">Leucomu_06090</name>
</gene>
<reference evidence="2 3" key="1">
    <citation type="submission" date="2019-01" db="EMBL/GenBank/DDBJ databases">
        <title>Leucobacter muris sp. nov. isolated from the nose of a laboratory mouse.</title>
        <authorList>
            <person name="Benga L."/>
            <person name="Sproeer C."/>
            <person name="Schumann P."/>
            <person name="Verbarg S."/>
            <person name="Bunk B."/>
            <person name="Engelhardt E."/>
            <person name="Benten P.M."/>
            <person name="Sager M."/>
        </authorList>
    </citation>
    <scope>NUCLEOTIDE SEQUENCE [LARGE SCALE GENOMIC DNA]</scope>
    <source>
        <strain evidence="2 3">DSM 101948</strain>
    </source>
</reference>
<dbReference type="PROSITE" id="PS51729">
    <property type="entry name" value="GNAT_YJDJ"/>
    <property type="match status" value="1"/>
</dbReference>
<dbReference type="SUPFAM" id="SSF55729">
    <property type="entry name" value="Acyl-CoA N-acyltransferases (Nat)"/>
    <property type="match status" value="1"/>
</dbReference>
<dbReference type="PANTHER" id="PTHR31435:SF9">
    <property type="entry name" value="PROTEIN NATD1"/>
    <property type="match status" value="1"/>
</dbReference>
<proteinExistence type="predicted"/>
<dbReference type="InterPro" id="IPR016181">
    <property type="entry name" value="Acyl_CoA_acyltransferase"/>
</dbReference>
<organism evidence="2 3">
    <name type="scientific">Leucobacter muris</name>
    <dbReference type="NCBI Taxonomy" id="1935379"/>
    <lineage>
        <taxon>Bacteria</taxon>
        <taxon>Bacillati</taxon>
        <taxon>Actinomycetota</taxon>
        <taxon>Actinomycetes</taxon>
        <taxon>Micrococcales</taxon>
        <taxon>Microbacteriaceae</taxon>
        <taxon>Leucobacter</taxon>
    </lineage>
</organism>
<dbReference type="InterPro" id="IPR031165">
    <property type="entry name" value="GNAT_YJDJ"/>
</dbReference>
<dbReference type="PANTHER" id="PTHR31435">
    <property type="entry name" value="PROTEIN NATD1"/>
    <property type="match status" value="1"/>
</dbReference>
<evidence type="ECO:0000259" key="1">
    <source>
        <dbReference type="PROSITE" id="PS51729"/>
    </source>
</evidence>
<evidence type="ECO:0000313" key="3">
    <source>
        <dbReference type="Proteomes" id="UP000285768"/>
    </source>
</evidence>
<keyword evidence="3" id="KW-1185">Reference proteome</keyword>
<accession>A0ABX5QF04</accession>
<dbReference type="InterPro" id="IPR045057">
    <property type="entry name" value="Gcn5-rel_NAT"/>
</dbReference>
<sequence length="107" mass="12087">MARYLDEQQAAADGFRIVHEPGEQRYAIYQGDDDEGRLVGEAHYSFVGEHTIDFDHTVVLPELRGTGLAALLAHHALTGDAIGHRDLQTSCWFIEGYLSRHPELRER</sequence>
<dbReference type="EMBL" id="CP035037">
    <property type="protein sequence ID" value="QAB17551.1"/>
    <property type="molecule type" value="Genomic_DNA"/>
</dbReference>